<protein>
    <submittedName>
        <fullName evidence="2">DUF3991 domain-containing protein</fullName>
    </submittedName>
</protein>
<gene>
    <name evidence="2" type="ORF">H9630_09730</name>
</gene>
<keyword evidence="3" id="KW-1185">Reference proteome</keyword>
<dbReference type="Proteomes" id="UP000658980">
    <property type="component" value="Unassembled WGS sequence"/>
</dbReference>
<dbReference type="Pfam" id="PF13155">
    <property type="entry name" value="Toprim_2"/>
    <property type="match status" value="1"/>
</dbReference>
<name>A0ABR8WDI5_9BACL</name>
<organism evidence="2 3">
    <name type="scientific">Planococcus wigleyi</name>
    <dbReference type="NCBI Taxonomy" id="2762216"/>
    <lineage>
        <taxon>Bacteria</taxon>
        <taxon>Bacillati</taxon>
        <taxon>Bacillota</taxon>
        <taxon>Bacilli</taxon>
        <taxon>Bacillales</taxon>
        <taxon>Caryophanaceae</taxon>
        <taxon>Planococcus</taxon>
    </lineage>
</organism>
<sequence length="315" mass="36311">MGDRVDKEEVRKANDVHVLDYLHAKGETLERQGHYYRHPEHDSLVIKDTGHWYWNSRSKGGYGAISFAREYHDMTFQEAVRDVNAQDLSKTFSRESERHTSKEFEYPLHQEVPKQENISRYLIEERKLDPKIVAALIRKDLLAEDKLKNGVFKWKDSAGKIVGGDRQGTVKMDNKRGSFKQIMANSKEDGGFRVDIGTPNKIALFESPIDALSYFELKRPENIRLLSMSGLKDQSATAGIRDLIKDCKERGTAVEQVIFAVDNDAAGEQFVERWSNYLTSFEVDKPKNKDWNIDLVEAKTPVRQKEPKKAMEMER</sequence>
<dbReference type="InterPro" id="IPR025054">
    <property type="entry name" value="DUF3991"/>
</dbReference>
<dbReference type="EMBL" id="JACSPU010000003">
    <property type="protein sequence ID" value="MBD8015098.1"/>
    <property type="molecule type" value="Genomic_DNA"/>
</dbReference>
<reference evidence="2 3" key="1">
    <citation type="submission" date="2020-08" db="EMBL/GenBank/DDBJ databases">
        <title>A Genomic Blueprint of the Chicken Gut Microbiome.</title>
        <authorList>
            <person name="Gilroy R."/>
            <person name="Ravi A."/>
            <person name="Getino M."/>
            <person name="Pursley I."/>
            <person name="Horton D.L."/>
            <person name="Alikhan N.-F."/>
            <person name="Baker D."/>
            <person name="Gharbi K."/>
            <person name="Hall N."/>
            <person name="Watson M."/>
            <person name="Adriaenssens E.M."/>
            <person name="Foster-Nyarko E."/>
            <person name="Jarju S."/>
            <person name="Secka A."/>
            <person name="Antonio M."/>
            <person name="Oren A."/>
            <person name="Chaudhuri R."/>
            <person name="La Ragione R.M."/>
            <person name="Hildebrand F."/>
            <person name="Pallen M.J."/>
        </authorList>
    </citation>
    <scope>NUCLEOTIDE SEQUENCE [LARGE SCALE GENOMIC DNA]</scope>
    <source>
        <strain evidence="2 3">Sa1BUA13</strain>
    </source>
</reference>
<dbReference type="SUPFAM" id="SSF57783">
    <property type="entry name" value="Zinc beta-ribbon"/>
    <property type="match status" value="1"/>
</dbReference>
<evidence type="ECO:0000313" key="2">
    <source>
        <dbReference type="EMBL" id="MBD8015098.1"/>
    </source>
</evidence>
<dbReference type="Pfam" id="PF13154">
    <property type="entry name" value="DUF3991"/>
    <property type="match status" value="1"/>
</dbReference>
<proteinExistence type="predicted"/>
<evidence type="ECO:0000259" key="1">
    <source>
        <dbReference type="Pfam" id="PF13154"/>
    </source>
</evidence>
<dbReference type="RefSeq" id="WP_191715301.1">
    <property type="nucleotide sequence ID" value="NZ_JACSPU010000003.1"/>
</dbReference>
<feature type="domain" description="DUF3991" evidence="1">
    <location>
        <begin position="120"/>
        <end position="193"/>
    </location>
</feature>
<evidence type="ECO:0000313" key="3">
    <source>
        <dbReference type="Proteomes" id="UP000658980"/>
    </source>
</evidence>
<comment type="caution">
    <text evidence="2">The sequence shown here is derived from an EMBL/GenBank/DDBJ whole genome shotgun (WGS) entry which is preliminary data.</text>
</comment>
<accession>A0ABR8WDI5</accession>
<dbReference type="Gene3D" id="3.40.1360.10">
    <property type="match status" value="1"/>
</dbReference>